<accession>A0A0N4XEP0</accession>
<name>A0A0N4XEP0_NIPBR</name>
<reference evidence="1 2" key="2">
    <citation type="submission" date="2018-11" db="EMBL/GenBank/DDBJ databases">
        <authorList>
            <consortium name="Pathogen Informatics"/>
        </authorList>
    </citation>
    <scope>NUCLEOTIDE SEQUENCE [LARGE SCALE GENOMIC DNA]</scope>
</reference>
<evidence type="ECO:0000313" key="1">
    <source>
        <dbReference type="EMBL" id="VDL64165.1"/>
    </source>
</evidence>
<gene>
    <name evidence="1" type="ORF">NBR_LOCUS993</name>
</gene>
<dbReference type="EMBL" id="UYSL01000632">
    <property type="protein sequence ID" value="VDL64165.1"/>
    <property type="molecule type" value="Genomic_DNA"/>
</dbReference>
<protein>
    <submittedName>
        <fullName evidence="3">Secreted protein</fullName>
    </submittedName>
</protein>
<dbReference type="AlphaFoldDB" id="A0A0N4XEP0"/>
<evidence type="ECO:0000313" key="3">
    <source>
        <dbReference type="WBParaSite" id="NBR_0000099201-mRNA-1"/>
    </source>
</evidence>
<sequence length="84" mass="9158">MTFHLAASSMPPLSSQVALVGMPKKALQFSARAAAASFVSHESESQLQRRGTQAERLRLMTNSGAVSNFAACRLMFRNSLCLQR</sequence>
<organism evidence="3">
    <name type="scientific">Nippostrongylus brasiliensis</name>
    <name type="common">Rat hookworm</name>
    <dbReference type="NCBI Taxonomy" id="27835"/>
    <lineage>
        <taxon>Eukaryota</taxon>
        <taxon>Metazoa</taxon>
        <taxon>Ecdysozoa</taxon>
        <taxon>Nematoda</taxon>
        <taxon>Chromadorea</taxon>
        <taxon>Rhabditida</taxon>
        <taxon>Rhabditina</taxon>
        <taxon>Rhabditomorpha</taxon>
        <taxon>Strongyloidea</taxon>
        <taxon>Heligmosomidae</taxon>
        <taxon>Nippostrongylus</taxon>
    </lineage>
</organism>
<dbReference type="Proteomes" id="UP000271162">
    <property type="component" value="Unassembled WGS sequence"/>
</dbReference>
<keyword evidence="2" id="KW-1185">Reference proteome</keyword>
<proteinExistence type="predicted"/>
<evidence type="ECO:0000313" key="2">
    <source>
        <dbReference type="Proteomes" id="UP000271162"/>
    </source>
</evidence>
<reference evidence="3" key="1">
    <citation type="submission" date="2017-02" db="UniProtKB">
        <authorList>
            <consortium name="WormBaseParasite"/>
        </authorList>
    </citation>
    <scope>IDENTIFICATION</scope>
</reference>
<dbReference type="WBParaSite" id="NBR_0000099201-mRNA-1">
    <property type="protein sequence ID" value="NBR_0000099201-mRNA-1"/>
    <property type="gene ID" value="NBR_0000099201"/>
</dbReference>